<dbReference type="Gene3D" id="1.50.10.10">
    <property type="match status" value="1"/>
</dbReference>
<dbReference type="GO" id="GO:0004553">
    <property type="term" value="F:hydrolase activity, hydrolyzing O-glycosyl compounds"/>
    <property type="evidence" value="ECO:0007669"/>
    <property type="project" value="InterPro"/>
</dbReference>
<proteinExistence type="inferred from homology"/>
<name>A0A947DHF6_9CYAN</name>
<dbReference type="InterPro" id="IPR002037">
    <property type="entry name" value="Glyco_hydro_8"/>
</dbReference>
<dbReference type="Proteomes" id="UP000717364">
    <property type="component" value="Unassembled WGS sequence"/>
</dbReference>
<gene>
    <name evidence="4" type="ORF">IXB50_13335</name>
</gene>
<dbReference type="Pfam" id="PF01270">
    <property type="entry name" value="Glyco_hydro_8"/>
    <property type="match status" value="1"/>
</dbReference>
<accession>A0A947DHF6</accession>
<dbReference type="AlphaFoldDB" id="A0A947DHF6"/>
<organism evidence="4 5">
    <name type="scientific">Leptothoe spongobia TAU-MAC 1115</name>
    <dbReference type="NCBI Taxonomy" id="1967444"/>
    <lineage>
        <taxon>Bacteria</taxon>
        <taxon>Bacillati</taxon>
        <taxon>Cyanobacteriota</taxon>
        <taxon>Cyanophyceae</taxon>
        <taxon>Nodosilineales</taxon>
        <taxon>Cymatolegaceae</taxon>
        <taxon>Leptothoe</taxon>
        <taxon>Leptothoe spongobia</taxon>
    </lineage>
</organism>
<evidence type="ECO:0000256" key="2">
    <source>
        <dbReference type="ARBA" id="ARBA00022801"/>
    </source>
</evidence>
<dbReference type="InterPro" id="IPR012341">
    <property type="entry name" value="6hp_glycosidase-like_sf"/>
</dbReference>
<evidence type="ECO:0000313" key="4">
    <source>
        <dbReference type="EMBL" id="MBT9316409.1"/>
    </source>
</evidence>
<dbReference type="PROSITE" id="PS51257">
    <property type="entry name" value="PROKAR_LIPOPROTEIN"/>
    <property type="match status" value="1"/>
</dbReference>
<dbReference type="PRINTS" id="PR00735">
    <property type="entry name" value="GLHYDRLASE8"/>
</dbReference>
<keyword evidence="2 4" id="KW-0378">Hydrolase</keyword>
<dbReference type="SUPFAM" id="SSF48208">
    <property type="entry name" value="Six-hairpin glycosidases"/>
    <property type="match status" value="1"/>
</dbReference>
<keyword evidence="3" id="KW-0326">Glycosidase</keyword>
<protein>
    <submittedName>
        <fullName evidence="4">Glycosyl hydrolase</fullName>
    </submittedName>
</protein>
<keyword evidence="5" id="KW-1185">Reference proteome</keyword>
<evidence type="ECO:0000256" key="3">
    <source>
        <dbReference type="ARBA" id="ARBA00023295"/>
    </source>
</evidence>
<comment type="similarity">
    <text evidence="1">Belongs to the glycosyl hydrolase 8 (cellulase D) family.</text>
</comment>
<reference evidence="4" key="1">
    <citation type="submission" date="2020-11" db="EMBL/GenBank/DDBJ databases">
        <authorList>
            <person name="Konstantinou D."/>
            <person name="Gkelis S."/>
            <person name="Popin R."/>
            <person name="Fewer D."/>
            <person name="Sivonen K."/>
        </authorList>
    </citation>
    <scope>NUCLEOTIDE SEQUENCE</scope>
    <source>
        <strain evidence="4">TAU-MAC 1115</strain>
    </source>
</reference>
<reference evidence="4" key="2">
    <citation type="journal article" date="2021" name="Mar. Drugs">
        <title>Genome Reduction and Secondary Metabolism of the Marine Sponge-Associated Cyanobacterium Leptothoe.</title>
        <authorList>
            <person name="Konstantinou D."/>
            <person name="Popin R.V."/>
            <person name="Fewer D.P."/>
            <person name="Sivonen K."/>
            <person name="Gkelis S."/>
        </authorList>
    </citation>
    <scope>NUCLEOTIDE SEQUENCE</scope>
    <source>
        <strain evidence="4">TAU-MAC 1115</strain>
    </source>
</reference>
<evidence type="ECO:0000256" key="1">
    <source>
        <dbReference type="ARBA" id="ARBA00009209"/>
    </source>
</evidence>
<dbReference type="InterPro" id="IPR008928">
    <property type="entry name" value="6-hairpin_glycosidase_sf"/>
</dbReference>
<sequence>MVSREVFRWMRRWGCLVLLGLMLNMAIVSCLAPVRSQAAYELPTELPSTVKIAIGPSPLNRSFFETTWENYRDRFIQADGRVIDWENDDQRTTSEGQAYAMLRAVIIDDPETFDRVLTWGEQNLARRDDDVLLDHLWAWKWGPDATPGEAKKWGILDQNFATDADIDAATALILASRRWKKPAYLNLAKTKLNDIWEFSTADITLKDELSGRYLLPGPISAFHPSPETWYLNPSYFAPYAFRLFAQVDRRRDWLELVNTGYRMLEESAQLSELGLPSDWVLLHNKNPHYRKLPADAPLKSLYGFDAYRVWWRVALDLIWFESAPAGHYLNDHLSTLLEQWEQSQQLPAQIDLAGEAMVDYGATSQYAMVYQAARHLDAGIAESILKNKLTLVNPDAFWDGDSAYYTQNLAWLGLYPPEWISKVWLSAAR</sequence>
<dbReference type="EMBL" id="JADOES010000025">
    <property type="protein sequence ID" value="MBT9316409.1"/>
    <property type="molecule type" value="Genomic_DNA"/>
</dbReference>
<dbReference type="RefSeq" id="WP_215609477.1">
    <property type="nucleotide sequence ID" value="NZ_JADOES010000025.1"/>
</dbReference>
<comment type="caution">
    <text evidence="4">The sequence shown here is derived from an EMBL/GenBank/DDBJ whole genome shotgun (WGS) entry which is preliminary data.</text>
</comment>
<evidence type="ECO:0000313" key="5">
    <source>
        <dbReference type="Proteomes" id="UP000717364"/>
    </source>
</evidence>
<dbReference type="GO" id="GO:0005975">
    <property type="term" value="P:carbohydrate metabolic process"/>
    <property type="evidence" value="ECO:0007669"/>
    <property type="project" value="InterPro"/>
</dbReference>